<dbReference type="InterPro" id="IPR029045">
    <property type="entry name" value="ClpP/crotonase-like_dom_sf"/>
</dbReference>
<reference evidence="17" key="1">
    <citation type="submission" date="2020-11" db="EMBL/GenBank/DDBJ databases">
        <title>Novosphingobium aureum sp. nov., a marine bacterium isolated from sediment of a salt flat.</title>
        <authorList>
            <person name="Yoo Y."/>
            <person name="Kim J.-J."/>
        </authorList>
    </citation>
    <scope>NUCLEOTIDE SEQUENCE</scope>
    <source>
        <strain evidence="17">YJ-S2-02</strain>
    </source>
</reference>
<comment type="pathway">
    <text evidence="2">Lipid metabolism; fatty acid beta-oxidation.</text>
</comment>
<evidence type="ECO:0000256" key="7">
    <source>
        <dbReference type="ARBA" id="ARBA00023027"/>
    </source>
</evidence>
<dbReference type="InterPro" id="IPR001753">
    <property type="entry name" value="Enoyl-CoA_hydra/iso"/>
</dbReference>
<evidence type="ECO:0000256" key="4">
    <source>
        <dbReference type="ARBA" id="ARBA00022832"/>
    </source>
</evidence>
<dbReference type="InterPro" id="IPR008927">
    <property type="entry name" value="6-PGluconate_DH-like_C_sf"/>
</dbReference>
<dbReference type="CDD" id="cd06558">
    <property type="entry name" value="crotonase-like"/>
    <property type="match status" value="1"/>
</dbReference>
<dbReference type="Pfam" id="PF02737">
    <property type="entry name" value="3HCDH_N"/>
    <property type="match status" value="1"/>
</dbReference>
<dbReference type="FunFam" id="1.10.1040.50:FF:000006">
    <property type="entry name" value="Peroxisomal bifunctional enzyme"/>
    <property type="match status" value="1"/>
</dbReference>
<organism evidence="17 18">
    <name type="scientific">Novosphingobium aureum</name>
    <dbReference type="NCBI Taxonomy" id="2792964"/>
    <lineage>
        <taxon>Bacteria</taxon>
        <taxon>Pseudomonadati</taxon>
        <taxon>Pseudomonadota</taxon>
        <taxon>Alphaproteobacteria</taxon>
        <taxon>Sphingomonadales</taxon>
        <taxon>Sphingomonadaceae</taxon>
        <taxon>Novosphingobium</taxon>
    </lineage>
</organism>
<comment type="subcellular location">
    <subcellularLocation>
        <location evidence="1">Peroxisome</location>
    </subcellularLocation>
</comment>
<keyword evidence="6" id="KW-0560">Oxidoreductase</keyword>
<keyword evidence="12" id="KW-0511">Multifunctional enzyme</keyword>
<feature type="domain" description="3-hydroxyacyl-CoA dehydrogenase C-terminal" evidence="15">
    <location>
        <begin position="615"/>
        <end position="681"/>
    </location>
</feature>
<evidence type="ECO:0000256" key="11">
    <source>
        <dbReference type="ARBA" id="ARBA00023239"/>
    </source>
</evidence>
<evidence type="ECO:0000256" key="1">
    <source>
        <dbReference type="ARBA" id="ARBA00004275"/>
    </source>
</evidence>
<evidence type="ECO:0000256" key="14">
    <source>
        <dbReference type="RuleBase" id="RU003707"/>
    </source>
</evidence>
<protein>
    <submittedName>
        <fullName evidence="17">Enoyl-CoA hydratase/isomerase family protein</fullName>
    </submittedName>
</protein>
<comment type="caution">
    <text evidence="17">The sequence shown here is derived from an EMBL/GenBank/DDBJ whole genome shotgun (WGS) entry which is preliminary data.</text>
</comment>
<dbReference type="RefSeq" id="WP_197160855.1">
    <property type="nucleotide sequence ID" value="NZ_JADZGI010000001.1"/>
</dbReference>
<name>A0A931HAM3_9SPHN</name>
<dbReference type="PROSITE" id="PS00166">
    <property type="entry name" value="ENOYL_COA_HYDRATASE"/>
    <property type="match status" value="1"/>
</dbReference>
<dbReference type="PANTHER" id="PTHR23309">
    <property type="entry name" value="3-HYDROXYACYL-COA DEHYROGENASE"/>
    <property type="match status" value="1"/>
</dbReference>
<dbReference type="GO" id="GO:0016042">
    <property type="term" value="P:lipid catabolic process"/>
    <property type="evidence" value="ECO:0007669"/>
    <property type="project" value="UniProtKB-KW"/>
</dbReference>
<keyword evidence="5" id="KW-0442">Lipid degradation</keyword>
<dbReference type="InterPro" id="IPR006176">
    <property type="entry name" value="3-OHacyl-CoA_DH_NAD-bd"/>
</dbReference>
<accession>A0A931HAM3</accession>
<evidence type="ECO:0000256" key="2">
    <source>
        <dbReference type="ARBA" id="ARBA00005005"/>
    </source>
</evidence>
<dbReference type="InterPro" id="IPR006108">
    <property type="entry name" value="3HC_DH_C"/>
</dbReference>
<dbReference type="EMBL" id="JADZGI010000001">
    <property type="protein sequence ID" value="MBH0112038.1"/>
    <property type="molecule type" value="Genomic_DNA"/>
</dbReference>
<dbReference type="GO" id="GO:0070403">
    <property type="term" value="F:NAD+ binding"/>
    <property type="evidence" value="ECO:0007669"/>
    <property type="project" value="InterPro"/>
</dbReference>
<dbReference type="SUPFAM" id="SSF51735">
    <property type="entry name" value="NAD(P)-binding Rossmann-fold domains"/>
    <property type="match status" value="1"/>
</dbReference>
<evidence type="ECO:0000256" key="13">
    <source>
        <dbReference type="ARBA" id="ARBA00049556"/>
    </source>
</evidence>
<proteinExistence type="inferred from homology"/>
<keyword evidence="9" id="KW-0576">Peroxisome</keyword>
<sequence>MANGERLEVRPDGLEQLNQVTAYACRDEVALILIDSPPVNALGGDVRRGLLEGFTRAANDPAARAVVLACAGRTFIAGADIREFDHPDLDAPGLHAVLDVIEACPKPTVAAIHGTALGGGLETALCCHYRVASPSAQVGLPEVALGLLPGAGGTQRVPRIVEAEAALAMMAFGKPVPAARAEAMGLLDALIEENLLDGAIRFARGKAHEGSAPVRVRDRTEGLALPHDAQLFARFRRDNARAFKGYTAPEAIVRAVEAAVTLPFEQGMQREAQLYGELIAGRQSAAMRYLFFAERQCTRIPDLPRDTPPRPIAHVGVVGAGTMGSGIAMTFLDAGLPVVLVEREEEALARGLAAIRSNYEASRDKGRIDQATLEQRMDRLTTSLDMADLAEVDLVIEAVFENMALKQEVFAKIDAIARPGAILASNTSFLDLDAIAAVTARAPDVIGLHFFSPANVMRLLEVVRGAKTGPDVVASAMALARRIRKVAVLARVCDGFIANRMMTPRMDAARALILEGPMPWEVDAAMRDYGFAMGPFAMLDLVGLDVIGWDAATSSSSTITEVLCERGRWGQKRRAGFYDYDDKRRATPSPQVETLVREFQQTSGIAMQPFSHEEIVERLLLPVVNEGARLLEEGIALRASDIDVALVTGYGWPAYTGGPMFWADDHGLPRIVAALEAMGETPCALLSRLASEGSALHEFAPGKIPSNA</sequence>
<dbReference type="Gene3D" id="1.10.1040.50">
    <property type="match status" value="1"/>
</dbReference>
<evidence type="ECO:0000313" key="18">
    <source>
        <dbReference type="Proteomes" id="UP000617634"/>
    </source>
</evidence>
<keyword evidence="7" id="KW-0520">NAD</keyword>
<comment type="similarity">
    <text evidence="14">Belongs to the enoyl-CoA hydratase/isomerase family.</text>
</comment>
<dbReference type="AlphaFoldDB" id="A0A931HAM3"/>
<keyword evidence="10" id="KW-0413">Isomerase</keyword>
<feature type="domain" description="3-hydroxyacyl-CoA dehydrogenase C-terminal" evidence="15">
    <location>
        <begin position="495"/>
        <end position="580"/>
    </location>
</feature>
<dbReference type="Gene3D" id="3.90.226.10">
    <property type="entry name" value="2-enoyl-CoA Hydratase, Chain A, domain 1"/>
    <property type="match status" value="1"/>
</dbReference>
<gene>
    <name evidence="17" type="ORF">I5E68_03605</name>
</gene>
<evidence type="ECO:0000256" key="12">
    <source>
        <dbReference type="ARBA" id="ARBA00023268"/>
    </source>
</evidence>
<dbReference type="InterPro" id="IPR018376">
    <property type="entry name" value="Enoyl-CoA_hyd/isom_CS"/>
</dbReference>
<dbReference type="Proteomes" id="UP000617634">
    <property type="component" value="Unassembled WGS sequence"/>
</dbReference>
<dbReference type="Gene3D" id="3.40.50.720">
    <property type="entry name" value="NAD(P)-binding Rossmann-like Domain"/>
    <property type="match status" value="1"/>
</dbReference>
<evidence type="ECO:0000259" key="15">
    <source>
        <dbReference type="Pfam" id="PF00725"/>
    </source>
</evidence>
<evidence type="ECO:0000256" key="6">
    <source>
        <dbReference type="ARBA" id="ARBA00023002"/>
    </source>
</evidence>
<comment type="similarity">
    <text evidence="3">In the N-terminal section; belongs to the enoyl-CoA hydratase/isomerase family.</text>
</comment>
<evidence type="ECO:0000256" key="3">
    <source>
        <dbReference type="ARBA" id="ARBA00008750"/>
    </source>
</evidence>
<dbReference type="PANTHER" id="PTHR23309:SF51">
    <property type="entry name" value="3-HYDROXYACYL-COA DEHYDROGENASE-RELATED"/>
    <property type="match status" value="1"/>
</dbReference>
<dbReference type="Pfam" id="PF00378">
    <property type="entry name" value="ECH_1"/>
    <property type="match status" value="1"/>
</dbReference>
<dbReference type="SUPFAM" id="SSF48179">
    <property type="entry name" value="6-phosphogluconate dehydrogenase C-terminal domain-like"/>
    <property type="match status" value="2"/>
</dbReference>
<dbReference type="GO" id="GO:0016853">
    <property type="term" value="F:isomerase activity"/>
    <property type="evidence" value="ECO:0007669"/>
    <property type="project" value="UniProtKB-KW"/>
</dbReference>
<dbReference type="Pfam" id="PF00725">
    <property type="entry name" value="3HCDH"/>
    <property type="match status" value="2"/>
</dbReference>
<dbReference type="GO" id="GO:0003857">
    <property type="term" value="F:(3S)-3-hydroxyacyl-CoA dehydrogenase (NAD+) activity"/>
    <property type="evidence" value="ECO:0007669"/>
    <property type="project" value="UniProtKB-EC"/>
</dbReference>
<dbReference type="SUPFAM" id="SSF52096">
    <property type="entry name" value="ClpP/crotonase"/>
    <property type="match status" value="1"/>
</dbReference>
<dbReference type="FunFam" id="3.40.50.720:FF:000009">
    <property type="entry name" value="Fatty oxidation complex, alpha subunit"/>
    <property type="match status" value="1"/>
</dbReference>
<feature type="domain" description="3-hydroxyacyl-CoA dehydrogenase NAD binding" evidence="16">
    <location>
        <begin position="314"/>
        <end position="490"/>
    </location>
</feature>
<evidence type="ECO:0000256" key="8">
    <source>
        <dbReference type="ARBA" id="ARBA00023098"/>
    </source>
</evidence>
<keyword evidence="11" id="KW-0456">Lyase</keyword>
<evidence type="ECO:0000256" key="5">
    <source>
        <dbReference type="ARBA" id="ARBA00022963"/>
    </source>
</evidence>
<evidence type="ECO:0000259" key="16">
    <source>
        <dbReference type="Pfam" id="PF02737"/>
    </source>
</evidence>
<keyword evidence="8" id="KW-0443">Lipid metabolism</keyword>
<evidence type="ECO:0000256" key="10">
    <source>
        <dbReference type="ARBA" id="ARBA00023235"/>
    </source>
</evidence>
<dbReference type="GO" id="GO:0004300">
    <property type="term" value="F:enoyl-CoA hydratase activity"/>
    <property type="evidence" value="ECO:0007669"/>
    <property type="project" value="UniProtKB-ARBA"/>
</dbReference>
<evidence type="ECO:0000256" key="9">
    <source>
        <dbReference type="ARBA" id="ARBA00023140"/>
    </source>
</evidence>
<keyword evidence="4" id="KW-0276">Fatty acid metabolism</keyword>
<evidence type="ECO:0000313" key="17">
    <source>
        <dbReference type="EMBL" id="MBH0112038.1"/>
    </source>
</evidence>
<comment type="catalytic activity">
    <reaction evidence="13">
        <text>a (3S)-3-hydroxyacyl-CoA + NAD(+) = a 3-oxoacyl-CoA + NADH + H(+)</text>
        <dbReference type="Rhea" id="RHEA:22432"/>
        <dbReference type="ChEBI" id="CHEBI:15378"/>
        <dbReference type="ChEBI" id="CHEBI:57318"/>
        <dbReference type="ChEBI" id="CHEBI:57540"/>
        <dbReference type="ChEBI" id="CHEBI:57945"/>
        <dbReference type="ChEBI" id="CHEBI:90726"/>
        <dbReference type="EC" id="1.1.1.35"/>
    </reaction>
</comment>
<dbReference type="GO" id="GO:0006631">
    <property type="term" value="P:fatty acid metabolic process"/>
    <property type="evidence" value="ECO:0007669"/>
    <property type="project" value="UniProtKB-KW"/>
</dbReference>
<keyword evidence="18" id="KW-1185">Reference proteome</keyword>
<dbReference type="InterPro" id="IPR036291">
    <property type="entry name" value="NAD(P)-bd_dom_sf"/>
</dbReference>